<evidence type="ECO:0000256" key="1">
    <source>
        <dbReference type="SAM" id="MobiDB-lite"/>
    </source>
</evidence>
<dbReference type="VEuPathDB" id="PlasmoDB:PKNH_0613400"/>
<dbReference type="OMA" id="NCPFIRE"/>
<evidence type="ECO:0000256" key="3">
    <source>
        <dbReference type="SAM" id="SignalP"/>
    </source>
</evidence>
<keyword evidence="2" id="KW-0472">Membrane</keyword>
<organism evidence="4 5">
    <name type="scientific">Plasmodium knowlesi</name>
    <dbReference type="NCBI Taxonomy" id="5850"/>
    <lineage>
        <taxon>Eukaryota</taxon>
        <taxon>Sar</taxon>
        <taxon>Alveolata</taxon>
        <taxon>Apicomplexa</taxon>
        <taxon>Aconoidasida</taxon>
        <taxon>Haemosporida</taxon>
        <taxon>Plasmodiidae</taxon>
        <taxon>Plasmodium</taxon>
        <taxon>Plasmodium (Plasmodium)</taxon>
    </lineage>
</organism>
<dbReference type="AlphaFoldDB" id="A0A1Y3DU79"/>
<proteinExistence type="predicted"/>
<keyword evidence="2" id="KW-0812">Transmembrane</keyword>
<feature type="region of interest" description="Disordered" evidence="1">
    <location>
        <begin position="176"/>
        <end position="308"/>
    </location>
</feature>
<protein>
    <submittedName>
        <fullName evidence="4">Putative Merozoite TRAP-like protein</fullName>
    </submittedName>
</protein>
<keyword evidence="2" id="KW-1133">Transmembrane helix</keyword>
<comment type="caution">
    <text evidence="4">The sequence shown here is derived from an EMBL/GenBank/DDBJ whole genome shotgun (WGS) entry which is preliminary data.</text>
</comment>
<dbReference type="eggNOG" id="ENOG502QY0D">
    <property type="taxonomic scope" value="Eukaryota"/>
</dbReference>
<evidence type="ECO:0000313" key="4">
    <source>
        <dbReference type="EMBL" id="OTN68331.1"/>
    </source>
</evidence>
<sequence>MASFKSLLLNIFFFSLIHISCELIRDKRCEQWDSWSPCKNGISTRICLTDKSVTDKMTCTMCNIWGEWSACQNGKRHRKIVNCPFIREDQDCDPNNSNEENARNNTTIYFNNYDDEQGDNFEETLEEESNLPVTGDNSEPVFLERNSHGERKQQGMRESFAHVDEVDTTAQEHNDMLTDTTPSEASPPADDASENHAKSPNPDELNEPHINSDGAQTDATYDPSSHNPADDQSDTAPFSKPKRAKNFRDHKFDDFSSTPGEGQNKNHAEGDTHRQSFKEQQGNQHEQSKNEWRKKHNAGTGSGGAPKFNQTYIASGMGLLFLVSGSAASYALYNGKYKQLNEEAKNENFEVIFNEDMKARDNSKSMYEDEFWALG</sequence>
<feature type="compositionally biased region" description="Basic and acidic residues" evidence="1">
    <location>
        <begin position="264"/>
        <end position="277"/>
    </location>
</feature>
<dbReference type="VEuPathDB" id="PlasmoDB:PKNOH_S03328200"/>
<dbReference type="EMBL" id="NETL01000017">
    <property type="protein sequence ID" value="OTN68331.1"/>
    <property type="molecule type" value="Genomic_DNA"/>
</dbReference>
<accession>A0A1Y3DU79</accession>
<evidence type="ECO:0000313" key="5">
    <source>
        <dbReference type="Proteomes" id="UP000195012"/>
    </source>
</evidence>
<feature type="transmembrane region" description="Helical" evidence="2">
    <location>
        <begin position="312"/>
        <end position="333"/>
    </location>
</feature>
<feature type="compositionally biased region" description="Low complexity" evidence="1">
    <location>
        <begin position="95"/>
        <end position="105"/>
    </location>
</feature>
<keyword evidence="3" id="KW-0732">Signal</keyword>
<name>A0A1Y3DU79_PLAKN</name>
<gene>
    <name evidence="4" type="primary">MTRAP</name>
    <name evidence="4" type="ORF">PKNOH_S03328200</name>
</gene>
<keyword evidence="4" id="KW-0477">Merozoite</keyword>
<feature type="compositionally biased region" description="Polar residues" evidence="1">
    <location>
        <begin position="213"/>
        <end position="227"/>
    </location>
</feature>
<evidence type="ECO:0000256" key="2">
    <source>
        <dbReference type="SAM" id="Phobius"/>
    </source>
</evidence>
<dbReference type="Proteomes" id="UP000195012">
    <property type="component" value="Unassembled WGS sequence"/>
</dbReference>
<feature type="region of interest" description="Disordered" evidence="1">
    <location>
        <begin position="123"/>
        <end position="142"/>
    </location>
</feature>
<reference evidence="4 5" key="1">
    <citation type="submission" date="2017-05" db="EMBL/GenBank/DDBJ databases">
        <title>PacBio assembly of a Plasmodium knowlesi genome sequence with Hi-C correction and manual annotation of the SICAvar gene family.</title>
        <authorList>
            <person name="Lapp S.A."/>
            <person name="Geraldo J.A."/>
            <person name="Chien J.-T."/>
            <person name="Ay F."/>
            <person name="Pakala S.B."/>
            <person name="Batugedara G."/>
            <person name="Humphrey J.C."/>
            <person name="Debarry J.D."/>
            <person name="Le Roch K.G."/>
            <person name="Galinski M.R."/>
            <person name="Kissinger J.C."/>
        </authorList>
    </citation>
    <scope>NUCLEOTIDE SEQUENCE [LARGE SCALE GENOMIC DNA]</scope>
    <source>
        <strain evidence="5">Malayan Strain Pk1 (A+)</strain>
    </source>
</reference>
<feature type="region of interest" description="Disordered" evidence="1">
    <location>
        <begin position="91"/>
        <end position="116"/>
    </location>
</feature>
<dbReference type="OrthoDB" id="383129at2759"/>
<feature type="signal peptide" evidence="3">
    <location>
        <begin position="1"/>
        <end position="21"/>
    </location>
</feature>
<dbReference type="VEuPathDB" id="PlasmoDB:PKA1H_060018500"/>
<feature type="chain" id="PRO_5010993776" evidence="3">
    <location>
        <begin position="22"/>
        <end position="375"/>
    </location>
</feature>